<feature type="transmembrane region" description="Helical" evidence="1">
    <location>
        <begin position="40"/>
        <end position="59"/>
    </location>
</feature>
<reference evidence="2 3" key="1">
    <citation type="submission" date="2022-03" db="EMBL/GenBank/DDBJ databases">
        <title>Complete genome of Streptomyces rimosus ssp. rimosus R7 (=ATCC 10970).</title>
        <authorList>
            <person name="Beganovic S."/>
            <person name="Ruckert C."/>
            <person name="Busche T."/>
            <person name="Kalinowski J."/>
            <person name="Wittmann C."/>
        </authorList>
    </citation>
    <scope>NUCLEOTIDE SEQUENCE [LARGE SCALE GENOMIC DNA]</scope>
    <source>
        <strain evidence="2 3">R7</strain>
    </source>
</reference>
<evidence type="ECO:0000313" key="3">
    <source>
        <dbReference type="Proteomes" id="UP000829494"/>
    </source>
</evidence>
<accession>A0ABY3ZCX0</accession>
<keyword evidence="1" id="KW-0472">Membrane</keyword>
<evidence type="ECO:0000313" key="2">
    <source>
        <dbReference type="EMBL" id="UNZ07969.1"/>
    </source>
</evidence>
<keyword evidence="3" id="KW-1185">Reference proteome</keyword>
<dbReference type="Proteomes" id="UP000829494">
    <property type="component" value="Chromosome"/>
</dbReference>
<dbReference type="GeneID" id="66852888"/>
<keyword evidence="1" id="KW-0812">Transmembrane</keyword>
<protein>
    <submittedName>
        <fullName evidence="2">Uncharacterized protein</fullName>
    </submittedName>
</protein>
<dbReference type="EMBL" id="CP094298">
    <property type="protein sequence ID" value="UNZ07969.1"/>
    <property type="molecule type" value="Genomic_DNA"/>
</dbReference>
<proteinExistence type="predicted"/>
<organism evidence="2 3">
    <name type="scientific">Streptomyces rimosus subsp. rimosus</name>
    <dbReference type="NCBI Taxonomy" id="132474"/>
    <lineage>
        <taxon>Bacteria</taxon>
        <taxon>Bacillati</taxon>
        <taxon>Actinomycetota</taxon>
        <taxon>Actinomycetes</taxon>
        <taxon>Kitasatosporales</taxon>
        <taxon>Streptomycetaceae</taxon>
        <taxon>Streptomyces</taxon>
    </lineage>
</organism>
<evidence type="ECO:0000256" key="1">
    <source>
        <dbReference type="SAM" id="Phobius"/>
    </source>
</evidence>
<feature type="transmembrane region" description="Helical" evidence="1">
    <location>
        <begin position="7"/>
        <end position="28"/>
    </location>
</feature>
<gene>
    <name evidence="2" type="ORF">SRIMR7_38005</name>
</gene>
<sequence length="63" mass="6480">MFVHCRIALRCTGTAFLAVLIVGVTLVTPAPTGFPLSQDALWVLLAASALTPAAAAGGTRWGR</sequence>
<name>A0ABY3ZCX0_STRRM</name>
<dbReference type="RefSeq" id="WP_003986876.1">
    <property type="nucleotide sequence ID" value="NZ_CP043497.1"/>
</dbReference>
<keyword evidence="1" id="KW-1133">Transmembrane helix</keyword>